<feature type="coiled-coil region" evidence="1">
    <location>
        <begin position="63"/>
        <end position="114"/>
    </location>
</feature>
<name>A0A1H6U892_9GAMM</name>
<protein>
    <recommendedName>
        <fullName evidence="5">FlxA-like protein</fullName>
    </recommendedName>
</protein>
<proteinExistence type="predicted"/>
<reference evidence="4" key="1">
    <citation type="submission" date="2016-10" db="EMBL/GenBank/DDBJ databases">
        <authorList>
            <person name="Varghese N."/>
            <person name="Submissions S."/>
        </authorList>
    </citation>
    <scope>NUCLEOTIDE SEQUENCE [LARGE SCALE GENOMIC DNA]</scope>
    <source>
        <strain evidence="4">DSM 7165</strain>
    </source>
</reference>
<evidence type="ECO:0000256" key="1">
    <source>
        <dbReference type="SAM" id="Coils"/>
    </source>
</evidence>
<evidence type="ECO:0008006" key="5">
    <source>
        <dbReference type="Google" id="ProtNLM"/>
    </source>
</evidence>
<sequence>MLTSGISTEHSVTGSALYQNKQEAPSASQRFSEIMQEARTRLSGGVSASHKNAALGGTQQERLEALYAKLEALESRLQGVMNSKSTPKDKEAQIQALTQEINAVKSEIQAVEAAMAQAGLTPTSG</sequence>
<dbReference type="EMBL" id="FNYH01000015">
    <property type="protein sequence ID" value="SEI88583.1"/>
    <property type="molecule type" value="Genomic_DNA"/>
</dbReference>
<dbReference type="Proteomes" id="UP000242999">
    <property type="component" value="Unassembled WGS sequence"/>
</dbReference>
<evidence type="ECO:0000256" key="2">
    <source>
        <dbReference type="SAM" id="MobiDB-lite"/>
    </source>
</evidence>
<organism evidence="3 4">
    <name type="scientific">Allopseudospirillum japonicum</name>
    <dbReference type="NCBI Taxonomy" id="64971"/>
    <lineage>
        <taxon>Bacteria</taxon>
        <taxon>Pseudomonadati</taxon>
        <taxon>Pseudomonadota</taxon>
        <taxon>Gammaproteobacteria</taxon>
        <taxon>Oceanospirillales</taxon>
        <taxon>Oceanospirillaceae</taxon>
        <taxon>Allopseudospirillum</taxon>
    </lineage>
</organism>
<evidence type="ECO:0000313" key="3">
    <source>
        <dbReference type="EMBL" id="SEI88583.1"/>
    </source>
</evidence>
<dbReference type="AlphaFoldDB" id="A0A1H6U892"/>
<accession>A0A1H6U892</accession>
<dbReference type="RefSeq" id="WP_093312054.1">
    <property type="nucleotide sequence ID" value="NZ_FNYH01000015.1"/>
</dbReference>
<evidence type="ECO:0000313" key="4">
    <source>
        <dbReference type="Proteomes" id="UP000242999"/>
    </source>
</evidence>
<dbReference type="STRING" id="64971.SAMN05421831_11541"/>
<keyword evidence="1" id="KW-0175">Coiled coil</keyword>
<keyword evidence="4" id="KW-1185">Reference proteome</keyword>
<gene>
    <name evidence="3" type="ORF">SAMN05421831_11541</name>
</gene>
<feature type="region of interest" description="Disordered" evidence="2">
    <location>
        <begin position="1"/>
        <end position="30"/>
    </location>
</feature>